<keyword evidence="2" id="KW-1133">Transmembrane helix</keyword>
<keyword evidence="5" id="KW-1185">Reference proteome</keyword>
<dbReference type="EMBL" id="KB300094">
    <property type="protein sequence ID" value="ELU07269.1"/>
    <property type="molecule type" value="Genomic_DNA"/>
</dbReference>
<dbReference type="EnsemblMetazoa" id="CapteT190193">
    <property type="protein sequence ID" value="CapteP190193"/>
    <property type="gene ID" value="CapteG190193"/>
</dbReference>
<feature type="transmembrane region" description="Helical" evidence="2">
    <location>
        <begin position="105"/>
        <end position="125"/>
    </location>
</feature>
<organism evidence="3">
    <name type="scientific">Capitella teleta</name>
    <name type="common">Polychaete worm</name>
    <dbReference type="NCBI Taxonomy" id="283909"/>
    <lineage>
        <taxon>Eukaryota</taxon>
        <taxon>Metazoa</taxon>
        <taxon>Spiralia</taxon>
        <taxon>Lophotrochozoa</taxon>
        <taxon>Annelida</taxon>
        <taxon>Polychaeta</taxon>
        <taxon>Sedentaria</taxon>
        <taxon>Scolecida</taxon>
        <taxon>Capitellidae</taxon>
        <taxon>Capitella</taxon>
    </lineage>
</organism>
<feature type="region of interest" description="Disordered" evidence="1">
    <location>
        <begin position="1"/>
        <end position="42"/>
    </location>
</feature>
<dbReference type="Gene3D" id="3.40.395.10">
    <property type="entry name" value="Adenoviral Proteinase, Chain A"/>
    <property type="match status" value="1"/>
</dbReference>
<protein>
    <submittedName>
        <fullName evidence="3 4">Uncharacterized protein</fullName>
    </submittedName>
</protein>
<sequence>MLLRRGKSTGPSLTESTSSQPARGSTEKETKSGRLGSITLDTDRTAMKAEDTNFEMTHEEEEVEVENDEVDGAHVSFTESEQSVLRRKLFDYFSNKGRRTSLSDALRLVGVLVIAFASIVCIALDKERIYFTNVLTFIVGVIVDSPLGGGGGGRGGGGGGGGGEGLAHASTSSPQSPSEREDRLPVSLRAMSTDEVTALCRRVVEGTGCTYLGTYPAWGGPDVAEWAKRTKKEGDTAFVANTDTVEDEGTHWTLFYLPRDVDRPPYFYDSFGRDPARMGRPMWRNYLTAIADRRMMMMMGPTTTTTTPTTKRPYWERNAVRMQERHTAVCGQLCGMVLYLLSRKMNIPKKIVKEKTIERFLSCL</sequence>
<gene>
    <name evidence="3" type="ORF">CAPTEDRAFT_190193</name>
</gene>
<feature type="region of interest" description="Disordered" evidence="1">
    <location>
        <begin position="152"/>
        <end position="184"/>
    </location>
</feature>
<dbReference type="EMBL" id="AMQN01001166">
    <property type="status" value="NOT_ANNOTATED_CDS"/>
    <property type="molecule type" value="Genomic_DNA"/>
</dbReference>
<evidence type="ECO:0000256" key="2">
    <source>
        <dbReference type="SAM" id="Phobius"/>
    </source>
</evidence>
<dbReference type="Proteomes" id="UP000014760">
    <property type="component" value="Unassembled WGS sequence"/>
</dbReference>
<evidence type="ECO:0000313" key="3">
    <source>
        <dbReference type="EMBL" id="ELU07269.1"/>
    </source>
</evidence>
<evidence type="ECO:0000313" key="5">
    <source>
        <dbReference type="Proteomes" id="UP000014760"/>
    </source>
</evidence>
<name>R7UL50_CAPTE</name>
<reference evidence="4" key="3">
    <citation type="submission" date="2015-06" db="UniProtKB">
        <authorList>
            <consortium name="EnsemblMetazoa"/>
        </authorList>
    </citation>
    <scope>IDENTIFICATION</scope>
</reference>
<reference evidence="5" key="1">
    <citation type="submission" date="2012-12" db="EMBL/GenBank/DDBJ databases">
        <authorList>
            <person name="Hellsten U."/>
            <person name="Grimwood J."/>
            <person name="Chapman J.A."/>
            <person name="Shapiro H."/>
            <person name="Aerts A."/>
            <person name="Otillar R.P."/>
            <person name="Terry A.Y."/>
            <person name="Boore J.L."/>
            <person name="Simakov O."/>
            <person name="Marletaz F."/>
            <person name="Cho S.-J."/>
            <person name="Edsinger-Gonzales E."/>
            <person name="Havlak P."/>
            <person name="Kuo D.-H."/>
            <person name="Larsson T."/>
            <person name="Lv J."/>
            <person name="Arendt D."/>
            <person name="Savage R."/>
            <person name="Osoegawa K."/>
            <person name="de Jong P."/>
            <person name="Lindberg D.R."/>
            <person name="Seaver E.C."/>
            <person name="Weisblat D.A."/>
            <person name="Putnam N.H."/>
            <person name="Grigoriev I.V."/>
            <person name="Rokhsar D.S."/>
        </authorList>
    </citation>
    <scope>NUCLEOTIDE SEQUENCE</scope>
    <source>
        <strain evidence="5">I ESC-2004</strain>
    </source>
</reference>
<accession>R7UL50</accession>
<feature type="compositionally biased region" description="Polar residues" evidence="1">
    <location>
        <begin position="9"/>
        <end position="23"/>
    </location>
</feature>
<evidence type="ECO:0000256" key="1">
    <source>
        <dbReference type="SAM" id="MobiDB-lite"/>
    </source>
</evidence>
<feature type="compositionally biased region" description="Gly residues" evidence="1">
    <location>
        <begin position="152"/>
        <end position="165"/>
    </location>
</feature>
<keyword evidence="2" id="KW-0812">Transmembrane</keyword>
<proteinExistence type="predicted"/>
<reference evidence="3 5" key="2">
    <citation type="journal article" date="2013" name="Nature">
        <title>Insights into bilaterian evolution from three spiralian genomes.</title>
        <authorList>
            <person name="Simakov O."/>
            <person name="Marletaz F."/>
            <person name="Cho S.J."/>
            <person name="Edsinger-Gonzales E."/>
            <person name="Havlak P."/>
            <person name="Hellsten U."/>
            <person name="Kuo D.H."/>
            <person name="Larsson T."/>
            <person name="Lv J."/>
            <person name="Arendt D."/>
            <person name="Savage R."/>
            <person name="Osoegawa K."/>
            <person name="de Jong P."/>
            <person name="Grimwood J."/>
            <person name="Chapman J.A."/>
            <person name="Shapiro H."/>
            <person name="Aerts A."/>
            <person name="Otillar R.P."/>
            <person name="Terry A.Y."/>
            <person name="Boore J.L."/>
            <person name="Grigoriev I.V."/>
            <person name="Lindberg D.R."/>
            <person name="Seaver E.C."/>
            <person name="Weisblat D.A."/>
            <person name="Putnam N.H."/>
            <person name="Rokhsar D.S."/>
        </authorList>
    </citation>
    <scope>NUCLEOTIDE SEQUENCE</scope>
    <source>
        <strain evidence="3 5">I ESC-2004</strain>
    </source>
</reference>
<dbReference type="AlphaFoldDB" id="R7UL50"/>
<dbReference type="HOGENOM" id="CLU_761288_0_0_1"/>
<keyword evidence="2" id="KW-0472">Membrane</keyword>
<evidence type="ECO:0000313" key="4">
    <source>
        <dbReference type="EnsemblMetazoa" id="CapteP190193"/>
    </source>
</evidence>